<evidence type="ECO:0000313" key="2">
    <source>
        <dbReference type="EMBL" id="MBB5727958.1"/>
    </source>
</evidence>
<evidence type="ECO:0000256" key="1">
    <source>
        <dbReference type="SAM" id="MobiDB-lite"/>
    </source>
</evidence>
<comment type="caution">
    <text evidence="2">The sequence shown here is derived from an EMBL/GenBank/DDBJ whole genome shotgun (WGS) entry which is preliminary data.</text>
</comment>
<dbReference type="AlphaFoldDB" id="A0A7W9BQV7"/>
<reference evidence="2 3" key="1">
    <citation type="submission" date="2020-08" db="EMBL/GenBank/DDBJ databases">
        <title>Genomic Encyclopedia of Type Strains, Phase IV (KMG-IV): sequencing the most valuable type-strain genomes for metagenomic binning, comparative biology and taxonomic classification.</title>
        <authorList>
            <person name="Goeker M."/>
        </authorList>
    </citation>
    <scope>NUCLEOTIDE SEQUENCE [LARGE SCALE GENOMIC DNA]</scope>
    <source>
        <strain evidence="2 3">DSM 103336</strain>
    </source>
</reference>
<gene>
    <name evidence="2" type="ORF">FHS99_000414</name>
</gene>
<dbReference type="CDD" id="cd10935">
    <property type="entry name" value="CE4_WalW"/>
    <property type="match status" value="1"/>
</dbReference>
<evidence type="ECO:0008006" key="4">
    <source>
        <dbReference type="Google" id="ProtNLM"/>
    </source>
</evidence>
<organism evidence="2 3">
    <name type="scientific">Sphingomonas prati</name>
    <dbReference type="NCBI Taxonomy" id="1843237"/>
    <lineage>
        <taxon>Bacteria</taxon>
        <taxon>Pseudomonadati</taxon>
        <taxon>Pseudomonadota</taxon>
        <taxon>Alphaproteobacteria</taxon>
        <taxon>Sphingomonadales</taxon>
        <taxon>Sphingomonadaceae</taxon>
        <taxon>Sphingomonas</taxon>
    </lineage>
</organism>
<dbReference type="GO" id="GO:0005975">
    <property type="term" value="P:carbohydrate metabolic process"/>
    <property type="evidence" value="ECO:0007669"/>
    <property type="project" value="InterPro"/>
</dbReference>
<sequence length="360" mass="39657">MDSWNVHDLPTAATVESGPVSADQESSGVNAAAPRRLDRPPVATDRATFAPDFGCRFAIFGDAEEEFDWTQPVRRDARATTAMLALPAANRRFIDRGIVPTYLVDYPVVETPASAEAVRAMIEAGECEVGTQLHPWVNPPYDEVVSQPNSFVGNLPRALERAKLHALTTQIEVATGVRPVIYRAGRYGIGPNTAGLLAEAGYRLDVSVRALFDYSDQTGPNFAAHPVWPWWVSPTMLELPLTAGYTGLLNRHSQLHRHVTLRGPLARLRLLNRVALTPEGMPRAEALAVIDRLLEEGITLFSLSFHTPSVVPGHTPYVRDQADLKTFWSWWDAVFDRFDRHGVKPARASEIIAAAVPRTA</sequence>
<dbReference type="OrthoDB" id="9771584at2"/>
<dbReference type="SUPFAM" id="SSF88713">
    <property type="entry name" value="Glycoside hydrolase/deacetylase"/>
    <property type="match status" value="1"/>
</dbReference>
<dbReference type="Proteomes" id="UP000546701">
    <property type="component" value="Unassembled WGS sequence"/>
</dbReference>
<dbReference type="Gene3D" id="3.20.20.370">
    <property type="entry name" value="Glycoside hydrolase/deacetylase"/>
    <property type="match status" value="1"/>
</dbReference>
<dbReference type="RefSeq" id="WP_157175056.1">
    <property type="nucleotide sequence ID" value="NZ_BMJP01000001.1"/>
</dbReference>
<feature type="region of interest" description="Disordered" evidence="1">
    <location>
        <begin position="1"/>
        <end position="39"/>
    </location>
</feature>
<proteinExistence type="predicted"/>
<evidence type="ECO:0000313" key="3">
    <source>
        <dbReference type="Proteomes" id="UP000546701"/>
    </source>
</evidence>
<protein>
    <recommendedName>
        <fullName evidence="4">WalW protein</fullName>
    </recommendedName>
</protein>
<accession>A0A7W9BQV7</accession>
<dbReference type="EMBL" id="JACIJR010000001">
    <property type="protein sequence ID" value="MBB5727958.1"/>
    <property type="molecule type" value="Genomic_DNA"/>
</dbReference>
<keyword evidence="3" id="KW-1185">Reference proteome</keyword>
<dbReference type="InterPro" id="IPR011330">
    <property type="entry name" value="Glyco_hydro/deAcase_b/a-brl"/>
</dbReference>
<name>A0A7W9BQV7_9SPHN</name>